<keyword evidence="3" id="KW-1185">Reference proteome</keyword>
<dbReference type="GeneID" id="85359273"/>
<sequence>MKAFISVVLGVDSGDVGALGKVKAYYGCVEAQGRGMLHCHMLVWLEGGLNPNEIKDQILQKGDQEFCDRLLAFLDDTISTCVPKPSEIQPEVPSSRSHPSSVCSIQDLYTKDIPNQQAIEADLQNLISKSQIHKHSGTCYKYWKSPEPRTCREKSSFDPDTGELCLQCLDGMVNHFNETIIRVVRCNMDIQFIGSGASAKAVLYYITDYITKSRLKANVVYAALELSVRKLGEYDPQEDDITVRAKRLLQKCSYAMMTKQELSGQEVATHAFRPMFWTSLEHVIDVMDPVSQVQCD</sequence>
<gene>
    <name evidence="2" type="ORF">EV420DRAFT_1621675</name>
</gene>
<feature type="domain" description="Helitron helicase-like" evidence="1">
    <location>
        <begin position="3"/>
        <end position="43"/>
    </location>
</feature>
<protein>
    <recommendedName>
        <fullName evidence="1">Helitron helicase-like domain-containing protein</fullName>
    </recommendedName>
</protein>
<accession>A0AA39K1J9</accession>
<proteinExistence type="predicted"/>
<evidence type="ECO:0000313" key="2">
    <source>
        <dbReference type="EMBL" id="KAK0452804.1"/>
    </source>
</evidence>
<name>A0AA39K1J9_ARMTA</name>
<dbReference type="InterPro" id="IPR025476">
    <property type="entry name" value="Helitron_helicase-like"/>
</dbReference>
<dbReference type="EMBL" id="JAUEPS010000030">
    <property type="protein sequence ID" value="KAK0452804.1"/>
    <property type="molecule type" value="Genomic_DNA"/>
</dbReference>
<evidence type="ECO:0000313" key="3">
    <source>
        <dbReference type="Proteomes" id="UP001175211"/>
    </source>
</evidence>
<evidence type="ECO:0000259" key="1">
    <source>
        <dbReference type="Pfam" id="PF14214"/>
    </source>
</evidence>
<dbReference type="RefSeq" id="XP_060328140.1">
    <property type="nucleotide sequence ID" value="XM_060475725.1"/>
</dbReference>
<dbReference type="Pfam" id="PF14214">
    <property type="entry name" value="Helitron_like_N"/>
    <property type="match status" value="1"/>
</dbReference>
<organism evidence="2 3">
    <name type="scientific">Armillaria tabescens</name>
    <name type="common">Ringless honey mushroom</name>
    <name type="synonym">Agaricus tabescens</name>
    <dbReference type="NCBI Taxonomy" id="1929756"/>
    <lineage>
        <taxon>Eukaryota</taxon>
        <taxon>Fungi</taxon>
        <taxon>Dikarya</taxon>
        <taxon>Basidiomycota</taxon>
        <taxon>Agaricomycotina</taxon>
        <taxon>Agaricomycetes</taxon>
        <taxon>Agaricomycetidae</taxon>
        <taxon>Agaricales</taxon>
        <taxon>Marasmiineae</taxon>
        <taxon>Physalacriaceae</taxon>
        <taxon>Desarmillaria</taxon>
    </lineage>
</organism>
<dbReference type="AlphaFoldDB" id="A0AA39K1J9"/>
<reference evidence="2" key="1">
    <citation type="submission" date="2023-06" db="EMBL/GenBank/DDBJ databases">
        <authorList>
            <consortium name="Lawrence Berkeley National Laboratory"/>
            <person name="Ahrendt S."/>
            <person name="Sahu N."/>
            <person name="Indic B."/>
            <person name="Wong-Bajracharya J."/>
            <person name="Merenyi Z."/>
            <person name="Ke H.-M."/>
            <person name="Monk M."/>
            <person name="Kocsube S."/>
            <person name="Drula E."/>
            <person name="Lipzen A."/>
            <person name="Balint B."/>
            <person name="Henrissat B."/>
            <person name="Andreopoulos B."/>
            <person name="Martin F.M."/>
            <person name="Harder C.B."/>
            <person name="Rigling D."/>
            <person name="Ford K.L."/>
            <person name="Foster G.D."/>
            <person name="Pangilinan J."/>
            <person name="Papanicolaou A."/>
            <person name="Barry K."/>
            <person name="LaButti K."/>
            <person name="Viragh M."/>
            <person name="Koriabine M."/>
            <person name="Yan M."/>
            <person name="Riley R."/>
            <person name="Champramary S."/>
            <person name="Plett K.L."/>
            <person name="Tsai I.J."/>
            <person name="Slot J."/>
            <person name="Sipos G."/>
            <person name="Plett J."/>
            <person name="Nagy L.G."/>
            <person name="Grigoriev I.V."/>
        </authorList>
    </citation>
    <scope>NUCLEOTIDE SEQUENCE</scope>
    <source>
        <strain evidence="2">CCBAS 213</strain>
    </source>
</reference>
<dbReference type="Proteomes" id="UP001175211">
    <property type="component" value="Unassembled WGS sequence"/>
</dbReference>
<comment type="caution">
    <text evidence="2">The sequence shown here is derived from an EMBL/GenBank/DDBJ whole genome shotgun (WGS) entry which is preliminary data.</text>
</comment>